<evidence type="ECO:0000256" key="1">
    <source>
        <dbReference type="ARBA" id="ARBA00023157"/>
    </source>
</evidence>
<dbReference type="PROSITE" id="PS50240">
    <property type="entry name" value="TRYPSIN_DOM"/>
    <property type="match status" value="1"/>
</dbReference>
<dbReference type="PROSITE" id="PS00135">
    <property type="entry name" value="TRYPSIN_SER"/>
    <property type="match status" value="1"/>
</dbReference>
<evidence type="ECO:0000259" key="2">
    <source>
        <dbReference type="PROSITE" id="PS50240"/>
    </source>
</evidence>
<dbReference type="InterPro" id="IPR033116">
    <property type="entry name" value="TRYPSIN_SER"/>
</dbReference>
<comment type="caution">
    <text evidence="3">The sequence shown here is derived from an EMBL/GenBank/DDBJ whole genome shotgun (WGS) entry which is preliminary data.</text>
</comment>
<dbReference type="PANTHER" id="PTHR24252:SF7">
    <property type="entry name" value="HYALIN"/>
    <property type="match status" value="1"/>
</dbReference>
<dbReference type="PANTHER" id="PTHR24252">
    <property type="entry name" value="ACROSIN-RELATED"/>
    <property type="match status" value="1"/>
</dbReference>
<name>A0AA37TBX8_9GAMM</name>
<dbReference type="SMART" id="SM00020">
    <property type="entry name" value="Tryp_SPc"/>
    <property type="match status" value="1"/>
</dbReference>
<dbReference type="EMBL" id="BSPD01000042">
    <property type="protein sequence ID" value="GLS26292.1"/>
    <property type="molecule type" value="Genomic_DNA"/>
</dbReference>
<dbReference type="SUPFAM" id="SSF117074">
    <property type="entry name" value="Hypothetical protein PA1324"/>
    <property type="match status" value="1"/>
</dbReference>
<dbReference type="Gene3D" id="2.60.40.10">
    <property type="entry name" value="Immunoglobulins"/>
    <property type="match status" value="1"/>
</dbReference>
<dbReference type="Gene3D" id="2.40.10.10">
    <property type="entry name" value="Trypsin-like serine proteases"/>
    <property type="match status" value="1"/>
</dbReference>
<keyword evidence="4" id="KW-1185">Reference proteome</keyword>
<keyword evidence="1" id="KW-1015">Disulfide bond</keyword>
<dbReference type="GO" id="GO:0004252">
    <property type="term" value="F:serine-type endopeptidase activity"/>
    <property type="evidence" value="ECO:0007669"/>
    <property type="project" value="InterPro"/>
</dbReference>
<dbReference type="GO" id="GO:0006508">
    <property type="term" value="P:proteolysis"/>
    <property type="evidence" value="ECO:0007669"/>
    <property type="project" value="InterPro"/>
</dbReference>
<dbReference type="Proteomes" id="UP001156870">
    <property type="component" value="Unassembled WGS sequence"/>
</dbReference>
<dbReference type="Pfam" id="PF00089">
    <property type="entry name" value="Trypsin"/>
    <property type="match status" value="1"/>
</dbReference>
<gene>
    <name evidence="3" type="ORF">GCM10007877_20070</name>
</gene>
<dbReference type="InterPro" id="IPR001314">
    <property type="entry name" value="Peptidase_S1A"/>
</dbReference>
<dbReference type="SUPFAM" id="SSF50494">
    <property type="entry name" value="Trypsin-like serine proteases"/>
    <property type="match status" value="1"/>
</dbReference>
<organism evidence="3 4">
    <name type="scientific">Marinibactrum halimedae</name>
    <dbReference type="NCBI Taxonomy" id="1444977"/>
    <lineage>
        <taxon>Bacteria</taxon>
        <taxon>Pseudomonadati</taxon>
        <taxon>Pseudomonadota</taxon>
        <taxon>Gammaproteobacteria</taxon>
        <taxon>Cellvibrionales</taxon>
        <taxon>Cellvibrionaceae</taxon>
        <taxon>Marinibactrum</taxon>
    </lineage>
</organism>
<evidence type="ECO:0000313" key="4">
    <source>
        <dbReference type="Proteomes" id="UP001156870"/>
    </source>
</evidence>
<dbReference type="InterPro" id="IPR013783">
    <property type="entry name" value="Ig-like_fold"/>
</dbReference>
<dbReference type="InterPro" id="IPR009003">
    <property type="entry name" value="Peptidase_S1_PA"/>
</dbReference>
<evidence type="ECO:0000313" key="3">
    <source>
        <dbReference type="EMBL" id="GLS26292.1"/>
    </source>
</evidence>
<reference evidence="3 4" key="1">
    <citation type="journal article" date="2014" name="Int. J. Syst. Evol. Microbiol.">
        <title>Complete genome sequence of Corynebacterium casei LMG S-19264T (=DSM 44701T), isolated from a smear-ripened cheese.</title>
        <authorList>
            <consortium name="US DOE Joint Genome Institute (JGI-PGF)"/>
            <person name="Walter F."/>
            <person name="Albersmeier A."/>
            <person name="Kalinowski J."/>
            <person name="Ruckert C."/>
        </authorList>
    </citation>
    <scope>NUCLEOTIDE SEQUENCE [LARGE SCALE GENOMIC DNA]</scope>
    <source>
        <strain evidence="3 4">NBRC 110095</strain>
    </source>
</reference>
<accession>A0AA37TBX8</accession>
<proteinExistence type="predicted"/>
<sequence>MGVLLVPLLSFSSIVSADENRIGKDFFNIGTVYGRIYNDVNANGRSSFGESGIEGVVVFADINDNGLRDEGEPFDETGPFGFYRLPKLSAGDYRIRQEVPFGWRNTAGGEGRSVGSVVVSLPENDIIVPQIIGGDEVTPNEYPFMVAVGFESEGQFFQFCGGVLVSDQWVATAAHCSTNTDPSTVNVLVGTNNILDGSGEVLGVDEVILHPEYILSPSEPGMPFGVSGGYDIALWKLSQPINLEESDLQTVAMISQEDKALTDDGVLATAVGWGVSDLESQLLQDVHLPIFDTQVCQDVYFDSINFDTQICGGVPQGGIDACQGDSGGPLLVRDFDQDVWKLAGVTSYGNGCALPGNPGVWARVSELSDWVKQVAVSESRVYDITLKPWNIVRADFGNQAARYEPSQSIEDRWQLVDATFDSSSGDSLSVSWNILDESYLPRVFDCFVDGDGAGTLLPEEFVECFEGGNSISLPPLGDGVFVSTLYASLGDAQFERKNGVISGTPVESLVSGSLTVEDIIDPDYLAPYFLDYYDVDGLSGEKAFAIRVTADTLDDLFIALYDRDVREVNGRGGVLNTTFTFGQGSVAEMIVETQPGVNYVVGVSTFSAEAVGDYTISILNEGEPVATTLNTPERPAINRRGLRKDPIVKSVVPYPLAP</sequence>
<dbReference type="PRINTS" id="PR00722">
    <property type="entry name" value="CHYMOTRYPSIN"/>
</dbReference>
<dbReference type="CDD" id="cd00190">
    <property type="entry name" value="Tryp_SPc"/>
    <property type="match status" value="1"/>
</dbReference>
<dbReference type="InterPro" id="IPR043504">
    <property type="entry name" value="Peptidase_S1_PA_chymotrypsin"/>
</dbReference>
<dbReference type="InterPro" id="IPR001254">
    <property type="entry name" value="Trypsin_dom"/>
</dbReference>
<dbReference type="FunFam" id="2.40.10.10:FF:000002">
    <property type="entry name" value="Transmembrane protease serine"/>
    <property type="match status" value="1"/>
</dbReference>
<dbReference type="AlphaFoldDB" id="A0AA37TBX8"/>
<feature type="domain" description="Peptidase S1" evidence="2">
    <location>
        <begin position="131"/>
        <end position="376"/>
    </location>
</feature>
<protein>
    <recommendedName>
        <fullName evidence="2">Peptidase S1 domain-containing protein</fullName>
    </recommendedName>
</protein>